<evidence type="ECO:0000313" key="1">
    <source>
        <dbReference type="EMBL" id="MDM5452238.1"/>
    </source>
</evidence>
<organism evidence="1 2">
    <name type="scientific">Peribacillus simplex</name>
    <dbReference type="NCBI Taxonomy" id="1478"/>
    <lineage>
        <taxon>Bacteria</taxon>
        <taxon>Bacillati</taxon>
        <taxon>Bacillota</taxon>
        <taxon>Bacilli</taxon>
        <taxon>Bacillales</taxon>
        <taxon>Bacillaceae</taxon>
        <taxon>Peribacillus</taxon>
    </lineage>
</organism>
<evidence type="ECO:0000313" key="2">
    <source>
        <dbReference type="Proteomes" id="UP001234602"/>
    </source>
</evidence>
<accession>A0AAW7I868</accession>
<reference evidence="1" key="1">
    <citation type="submission" date="2023-06" db="EMBL/GenBank/DDBJ databases">
        <title>Comparative genomics of Bacillaceae isolates and their secondary metabolite potential.</title>
        <authorList>
            <person name="Song L."/>
            <person name="Nielsen L.J."/>
            <person name="Mohite O."/>
            <person name="Xu X."/>
            <person name="Weber T."/>
            <person name="Kovacs A.T."/>
        </authorList>
    </citation>
    <scope>NUCLEOTIDE SEQUENCE</scope>
    <source>
        <strain evidence="1">D8_B_37</strain>
    </source>
</reference>
<dbReference type="RefSeq" id="WP_289319786.1">
    <property type="nucleotide sequence ID" value="NZ_JAUCEY010000008.1"/>
</dbReference>
<comment type="caution">
    <text evidence="1">The sequence shown here is derived from an EMBL/GenBank/DDBJ whole genome shotgun (WGS) entry which is preliminary data.</text>
</comment>
<name>A0AAW7I868_9BACI</name>
<dbReference type="Proteomes" id="UP001234602">
    <property type="component" value="Unassembled WGS sequence"/>
</dbReference>
<dbReference type="EMBL" id="JAUCEY010000008">
    <property type="protein sequence ID" value="MDM5452238.1"/>
    <property type="molecule type" value="Genomic_DNA"/>
</dbReference>
<dbReference type="AlphaFoldDB" id="A0AAW7I868"/>
<proteinExistence type="predicted"/>
<gene>
    <name evidence="1" type="ORF">QUF89_08555</name>
</gene>
<sequence length="49" mass="5549">MGLIHAFLLVSRDALFFEWSFGWGLWSANNLQEEGIDFIGNIFISIESG</sequence>
<protein>
    <submittedName>
        <fullName evidence="1">Uncharacterized protein</fullName>
    </submittedName>
</protein>